<dbReference type="SUPFAM" id="SSF55166">
    <property type="entry name" value="Hedgehog/DD-peptidase"/>
    <property type="match status" value="1"/>
</dbReference>
<dbReference type="InterPro" id="IPR009045">
    <property type="entry name" value="Zn_M74/Hedgehog-like"/>
</dbReference>
<proteinExistence type="predicted"/>
<evidence type="ECO:0000313" key="3">
    <source>
        <dbReference type="Proteomes" id="UP000578569"/>
    </source>
</evidence>
<dbReference type="Gene3D" id="3.30.1380.10">
    <property type="match status" value="1"/>
</dbReference>
<keyword evidence="3" id="KW-1185">Reference proteome</keyword>
<name>A0A839YWI9_9SPHN</name>
<keyword evidence="1" id="KW-0732">Signal</keyword>
<accession>A0A839YWI9</accession>
<dbReference type="AlphaFoldDB" id="A0A839YWI9"/>
<feature type="chain" id="PRO_5032733450" description="Peptidase M15A C-terminal domain-containing protein" evidence="1">
    <location>
        <begin position="20"/>
        <end position="228"/>
    </location>
</feature>
<evidence type="ECO:0008006" key="4">
    <source>
        <dbReference type="Google" id="ProtNLM"/>
    </source>
</evidence>
<protein>
    <recommendedName>
        <fullName evidence="4">Peptidase M15A C-terminal domain-containing protein</fullName>
    </recommendedName>
</protein>
<sequence length="228" mass="24995">MMKLLALFLAATAPAHLEAQYPTARPSDEYVVAGQDEAGFHQWVAADPERAARVASYGAYLDSAGVGDVVPTWQLLRTASDWLKCGQPAFEVPPTELWPSIVNTLRYAKEQIVPAVGAVDAVSVYRNPYLNSCAGGSARSTHRSHFALDLVPVYPFERGELMSRLCTVHARRGRDYSVGLGFYVGLRFHIDSWKYRVWGVSEAEGGRQCAIALARRENARADQPGGTP</sequence>
<organism evidence="2 3">
    <name type="scientific">Sphingomicrobium lutaoense</name>
    <dbReference type="NCBI Taxonomy" id="515949"/>
    <lineage>
        <taxon>Bacteria</taxon>
        <taxon>Pseudomonadati</taxon>
        <taxon>Pseudomonadota</taxon>
        <taxon>Alphaproteobacteria</taxon>
        <taxon>Sphingomonadales</taxon>
        <taxon>Sphingomonadaceae</taxon>
        <taxon>Sphingomicrobium</taxon>
    </lineage>
</organism>
<comment type="caution">
    <text evidence="2">The sequence shown here is derived from an EMBL/GenBank/DDBJ whole genome shotgun (WGS) entry which is preliminary data.</text>
</comment>
<evidence type="ECO:0000256" key="1">
    <source>
        <dbReference type="SAM" id="SignalP"/>
    </source>
</evidence>
<gene>
    <name evidence="2" type="ORF">FHS50_001633</name>
</gene>
<reference evidence="2 3" key="1">
    <citation type="submission" date="2020-08" db="EMBL/GenBank/DDBJ databases">
        <title>Genomic Encyclopedia of Type Strains, Phase IV (KMG-IV): sequencing the most valuable type-strain genomes for metagenomic binning, comparative biology and taxonomic classification.</title>
        <authorList>
            <person name="Goeker M."/>
        </authorList>
    </citation>
    <scope>NUCLEOTIDE SEQUENCE [LARGE SCALE GENOMIC DNA]</scope>
    <source>
        <strain evidence="2 3">DSM 24194</strain>
    </source>
</reference>
<dbReference type="RefSeq" id="WP_183933961.1">
    <property type="nucleotide sequence ID" value="NZ_JACICF010000002.1"/>
</dbReference>
<feature type="signal peptide" evidence="1">
    <location>
        <begin position="1"/>
        <end position="19"/>
    </location>
</feature>
<dbReference type="Proteomes" id="UP000578569">
    <property type="component" value="Unassembled WGS sequence"/>
</dbReference>
<dbReference type="EMBL" id="JACICF010000002">
    <property type="protein sequence ID" value="MBB3764571.1"/>
    <property type="molecule type" value="Genomic_DNA"/>
</dbReference>
<evidence type="ECO:0000313" key="2">
    <source>
        <dbReference type="EMBL" id="MBB3764571.1"/>
    </source>
</evidence>